<dbReference type="EMBL" id="MT141501">
    <property type="protein sequence ID" value="QJA63624.1"/>
    <property type="molecule type" value="Genomic_DNA"/>
</dbReference>
<dbReference type="AlphaFoldDB" id="A0A6M3J201"/>
<sequence>MKTLTTTIFILLITMFAYSADVTQNDGVIQIDITPSLTAQADGTDGYLLIFSTLDDDILFSIETTDLCFEYNYAVKNPDWVGQTIKISLYAFKRWSDENGKILKSYSSGIAKTVEITGITLPSPQGLNVK</sequence>
<accession>A0A6M3J201</accession>
<name>A0A6M3J201_9ZZZZ</name>
<evidence type="ECO:0000313" key="1">
    <source>
        <dbReference type="EMBL" id="QJA63624.1"/>
    </source>
</evidence>
<proteinExistence type="predicted"/>
<organism evidence="1">
    <name type="scientific">viral metagenome</name>
    <dbReference type="NCBI Taxonomy" id="1070528"/>
    <lineage>
        <taxon>unclassified sequences</taxon>
        <taxon>metagenomes</taxon>
        <taxon>organismal metagenomes</taxon>
    </lineage>
</organism>
<reference evidence="1" key="1">
    <citation type="submission" date="2020-03" db="EMBL/GenBank/DDBJ databases">
        <title>The deep terrestrial virosphere.</title>
        <authorList>
            <person name="Holmfeldt K."/>
            <person name="Nilsson E."/>
            <person name="Simone D."/>
            <person name="Lopez-Fernandez M."/>
            <person name="Wu X."/>
            <person name="de Brujin I."/>
            <person name="Lundin D."/>
            <person name="Andersson A."/>
            <person name="Bertilsson S."/>
            <person name="Dopson M."/>
        </authorList>
    </citation>
    <scope>NUCLEOTIDE SEQUENCE</scope>
    <source>
        <strain evidence="1">MM415B00605</strain>
    </source>
</reference>
<protein>
    <submittedName>
        <fullName evidence="1">Uncharacterized protein</fullName>
    </submittedName>
</protein>
<gene>
    <name evidence="1" type="ORF">MM415B00605_0033</name>
</gene>